<dbReference type="AlphaFoldDB" id="A0A386UIA7"/>
<dbReference type="EMBL" id="CP031078">
    <property type="protein sequence ID" value="AYF00186.1"/>
    <property type="molecule type" value="Genomic_DNA"/>
</dbReference>
<dbReference type="GO" id="GO:0015074">
    <property type="term" value="P:DNA integration"/>
    <property type="evidence" value="ECO:0007669"/>
    <property type="project" value="UniProtKB-KW"/>
</dbReference>
<dbReference type="InterPro" id="IPR002104">
    <property type="entry name" value="Integrase_catalytic"/>
</dbReference>
<evidence type="ECO:0000313" key="4">
    <source>
        <dbReference type="EMBL" id="AYF00186.1"/>
    </source>
</evidence>
<organism evidence="4 5">
    <name type="scientific">Paracoccus yeei</name>
    <dbReference type="NCBI Taxonomy" id="147645"/>
    <lineage>
        <taxon>Bacteria</taxon>
        <taxon>Pseudomonadati</taxon>
        <taxon>Pseudomonadota</taxon>
        <taxon>Alphaproteobacteria</taxon>
        <taxon>Rhodobacterales</taxon>
        <taxon>Paracoccaceae</taxon>
        <taxon>Paracoccus</taxon>
    </lineage>
</organism>
<keyword evidence="2" id="KW-0233">DNA recombination</keyword>
<sequence>MPRSNRPKGVHCVRRVTKAGAKFHFYAWRGGPKFWEDSARFPNDPAFFVAFAEAAARPKPAHYMTVQMVDDFLSSAEMPKGERTRQDYRLWALRFSEAFKDDPAAMFEEPEARGEVNEWRKQWAHSPRQYDYAGTVVTRILNWAWKDAGKIRMHYCGDFRKVYEVDRSEIVWTPAQREAVCAHAPEWVQRILTAGCETGLRPADLVRLHRNQIEKTPQGRRIRIRTNKRKRTATIPVTPAMAALIDATPADRMLILVSDRGRAMTGRHASDSLRYWRNKAGLSPEALGYDLRLQDTRGTAATRLLNAGLELAHIASHMGWSVRYAAAVIEHYARVSPDESDGILVKLAQSKGGAK</sequence>
<evidence type="ECO:0000256" key="1">
    <source>
        <dbReference type="ARBA" id="ARBA00022908"/>
    </source>
</evidence>
<evidence type="ECO:0000313" key="5">
    <source>
        <dbReference type="Proteomes" id="UP000272010"/>
    </source>
</evidence>
<evidence type="ECO:0000256" key="2">
    <source>
        <dbReference type="ARBA" id="ARBA00023172"/>
    </source>
</evidence>
<dbReference type="PANTHER" id="PTHR30349:SF64">
    <property type="entry name" value="PROPHAGE INTEGRASE INTD-RELATED"/>
    <property type="match status" value="1"/>
</dbReference>
<evidence type="ECO:0000259" key="3">
    <source>
        <dbReference type="PROSITE" id="PS51898"/>
    </source>
</evidence>
<protein>
    <submittedName>
        <fullName evidence="4">Integrase</fullName>
    </submittedName>
</protein>
<dbReference type="InterPro" id="IPR013762">
    <property type="entry name" value="Integrase-like_cat_sf"/>
</dbReference>
<name>A0A386UIA7_9RHOB</name>
<reference evidence="5" key="1">
    <citation type="submission" date="2018-07" db="EMBL/GenBank/DDBJ databases">
        <title>Genome Structure of the Opportunistic Pathogen Paracoccus yeei (Alphaproteobacteria) and Identification of Putative Virulence Factors.</title>
        <authorList>
            <person name="Lasek R."/>
            <person name="Szuplewska M."/>
            <person name="Mitura M."/>
            <person name="Decewicz P."/>
            <person name="Chmielowska C."/>
            <person name="Pawlot A."/>
            <person name="Sentkowska D."/>
            <person name="Czarnecki J."/>
            <person name="Bartosik D."/>
        </authorList>
    </citation>
    <scope>NUCLEOTIDE SEQUENCE [LARGE SCALE GENOMIC DNA]</scope>
    <source>
        <strain evidence="5">CCUG 32053</strain>
    </source>
</reference>
<dbReference type="InterPro" id="IPR050090">
    <property type="entry name" value="Tyrosine_recombinase_XerCD"/>
</dbReference>
<dbReference type="SUPFAM" id="SSF56349">
    <property type="entry name" value="DNA breaking-rejoining enzymes"/>
    <property type="match status" value="1"/>
</dbReference>
<gene>
    <name evidence="4" type="ORF">PY32053_00505</name>
</gene>
<dbReference type="PANTHER" id="PTHR30349">
    <property type="entry name" value="PHAGE INTEGRASE-RELATED"/>
    <property type="match status" value="1"/>
</dbReference>
<keyword evidence="1" id="KW-0229">DNA integration</keyword>
<dbReference type="InterPro" id="IPR011010">
    <property type="entry name" value="DNA_brk_join_enz"/>
</dbReference>
<dbReference type="Proteomes" id="UP000272010">
    <property type="component" value="Chromosome"/>
</dbReference>
<dbReference type="PROSITE" id="PS51898">
    <property type="entry name" value="TYR_RECOMBINASE"/>
    <property type="match status" value="1"/>
</dbReference>
<accession>A0A386UIA7</accession>
<proteinExistence type="predicted"/>
<dbReference type="Gene3D" id="1.10.443.10">
    <property type="entry name" value="Intergrase catalytic core"/>
    <property type="match status" value="1"/>
</dbReference>
<dbReference type="GO" id="GO:0006310">
    <property type="term" value="P:DNA recombination"/>
    <property type="evidence" value="ECO:0007669"/>
    <property type="project" value="UniProtKB-KW"/>
</dbReference>
<dbReference type="GO" id="GO:0003677">
    <property type="term" value="F:DNA binding"/>
    <property type="evidence" value="ECO:0007669"/>
    <property type="project" value="InterPro"/>
</dbReference>
<dbReference type="Pfam" id="PF00589">
    <property type="entry name" value="Phage_integrase"/>
    <property type="match status" value="1"/>
</dbReference>
<feature type="domain" description="Tyr recombinase" evidence="3">
    <location>
        <begin position="167"/>
        <end position="345"/>
    </location>
</feature>